<protein>
    <submittedName>
        <fullName evidence="3">Tripartite tricarboxylate transporter substrate binding protein</fullName>
    </submittedName>
</protein>
<evidence type="ECO:0000313" key="4">
    <source>
        <dbReference type="Proteomes" id="UP000677537"/>
    </source>
</evidence>
<dbReference type="InterPro" id="IPR006311">
    <property type="entry name" value="TAT_signal"/>
</dbReference>
<comment type="caution">
    <text evidence="3">The sequence shown here is derived from an EMBL/GenBank/DDBJ whole genome shotgun (WGS) entry which is preliminary data.</text>
</comment>
<organism evidence="3 4">
    <name type="scientific">Roseomonas indoligenes</name>
    <dbReference type="NCBI Taxonomy" id="2820811"/>
    <lineage>
        <taxon>Bacteria</taxon>
        <taxon>Pseudomonadati</taxon>
        <taxon>Pseudomonadota</taxon>
        <taxon>Alphaproteobacteria</taxon>
        <taxon>Acetobacterales</taxon>
        <taxon>Roseomonadaceae</taxon>
        <taxon>Roseomonas</taxon>
    </lineage>
</organism>
<dbReference type="Proteomes" id="UP000677537">
    <property type="component" value="Unassembled WGS sequence"/>
</dbReference>
<dbReference type="Gene3D" id="3.40.190.150">
    <property type="entry name" value="Bordetella uptake gene, domain 1"/>
    <property type="match status" value="1"/>
</dbReference>
<gene>
    <name evidence="3" type="ORF">J5Y10_00605</name>
</gene>
<dbReference type="InterPro" id="IPR042100">
    <property type="entry name" value="Bug_dom1"/>
</dbReference>
<reference evidence="3" key="1">
    <citation type="submission" date="2021-03" db="EMBL/GenBank/DDBJ databases">
        <authorList>
            <person name="So Y."/>
        </authorList>
    </citation>
    <scope>NUCLEOTIDE SEQUENCE</scope>
    <source>
        <strain evidence="3">SG15</strain>
    </source>
</reference>
<accession>A0A940MSW0</accession>
<feature type="chain" id="PRO_5036703940" evidence="2">
    <location>
        <begin position="21"/>
        <end position="332"/>
    </location>
</feature>
<evidence type="ECO:0000256" key="1">
    <source>
        <dbReference type="ARBA" id="ARBA00006987"/>
    </source>
</evidence>
<dbReference type="InterPro" id="IPR005064">
    <property type="entry name" value="BUG"/>
</dbReference>
<dbReference type="PANTHER" id="PTHR42928:SF5">
    <property type="entry name" value="BLR1237 PROTEIN"/>
    <property type="match status" value="1"/>
</dbReference>
<dbReference type="SUPFAM" id="SSF53850">
    <property type="entry name" value="Periplasmic binding protein-like II"/>
    <property type="match status" value="1"/>
</dbReference>
<dbReference type="RefSeq" id="WP_209369748.1">
    <property type="nucleotide sequence ID" value="NZ_JAGIZA010000001.1"/>
</dbReference>
<proteinExistence type="inferred from homology"/>
<dbReference type="AlphaFoldDB" id="A0A940MSW0"/>
<dbReference type="EMBL" id="JAGIZA010000001">
    <property type="protein sequence ID" value="MBP0491271.1"/>
    <property type="molecule type" value="Genomic_DNA"/>
</dbReference>
<dbReference type="Pfam" id="PF03401">
    <property type="entry name" value="TctC"/>
    <property type="match status" value="1"/>
</dbReference>
<dbReference type="CDD" id="cd07012">
    <property type="entry name" value="PBP2_Bug_TTT"/>
    <property type="match status" value="1"/>
</dbReference>
<evidence type="ECO:0000256" key="2">
    <source>
        <dbReference type="SAM" id="SignalP"/>
    </source>
</evidence>
<sequence>MNRRDLLRASLAGTALSGLAAPALRAQGTNQGANQGFDHTIRIIVPNAPGGTSDILARLIAPDLTRILGQTVVIENRAGAAGNIGADAVAKSTPDGHTLLLMDVSTLAINPTLFPRMPFDVQKDLAPVSMLIYAPYLLATKSALPVRDAASFAAYAKANPGLNVANAGVGSLTHLTSAELGTFLGGHFTQVPYRGGAPALVAVTTGEADLIVNGATATIPFVKNNQMRGIAVSGEHRLEGLPEVPTFKELGWPMADSGTWQGIMVQGNTPKPLVERLHAALREVVTVPTIAARFKELGAEPRTDGPEAFREWLGRSTTTFGRIVQANNIKAE</sequence>
<comment type="similarity">
    <text evidence="1">Belongs to the UPF0065 (bug) family.</text>
</comment>
<dbReference type="PANTHER" id="PTHR42928">
    <property type="entry name" value="TRICARBOXYLATE-BINDING PROTEIN"/>
    <property type="match status" value="1"/>
</dbReference>
<feature type="signal peptide" evidence="2">
    <location>
        <begin position="1"/>
        <end position="20"/>
    </location>
</feature>
<dbReference type="Gene3D" id="3.40.190.10">
    <property type="entry name" value="Periplasmic binding protein-like II"/>
    <property type="match status" value="1"/>
</dbReference>
<keyword evidence="2" id="KW-0732">Signal</keyword>
<evidence type="ECO:0000313" key="3">
    <source>
        <dbReference type="EMBL" id="MBP0491271.1"/>
    </source>
</evidence>
<dbReference type="PROSITE" id="PS51318">
    <property type="entry name" value="TAT"/>
    <property type="match status" value="1"/>
</dbReference>
<dbReference type="PIRSF" id="PIRSF017082">
    <property type="entry name" value="YflP"/>
    <property type="match status" value="1"/>
</dbReference>
<name>A0A940MSW0_9PROT</name>
<keyword evidence="4" id="KW-1185">Reference proteome</keyword>